<dbReference type="PANTHER" id="PTHR31131">
    <property type="entry name" value="CHROMOSOME 1, WHOLE GENOME SHOTGUN SEQUENCE"/>
    <property type="match status" value="1"/>
</dbReference>
<evidence type="ECO:0000313" key="3">
    <source>
        <dbReference type="EMBL" id="PLN77660.1"/>
    </source>
</evidence>
<dbReference type="GO" id="GO:0006520">
    <property type="term" value="P:amino acid metabolic process"/>
    <property type="evidence" value="ECO:0007669"/>
    <property type="project" value="UniProtKB-ARBA"/>
</dbReference>
<reference evidence="4" key="1">
    <citation type="submission" date="2017-12" db="EMBL/GenBank/DDBJ databases">
        <authorList>
            <consortium name="DOE Joint Genome Institute"/>
            <person name="Mondo S.J."/>
            <person name="Kjaerbolling I."/>
            <person name="Vesth T.C."/>
            <person name="Frisvad J.C."/>
            <person name="Nybo J.L."/>
            <person name="Theobald S."/>
            <person name="Kuo A."/>
            <person name="Bowyer P."/>
            <person name="Matsuda Y."/>
            <person name="Lyhne E.K."/>
            <person name="Kogle M.E."/>
            <person name="Clum A."/>
            <person name="Lipzen A."/>
            <person name="Salamov A."/>
            <person name="Ngan C.Y."/>
            <person name="Daum C."/>
            <person name="Chiniquy J."/>
            <person name="Barry K."/>
            <person name="LaButti K."/>
            <person name="Haridas S."/>
            <person name="Simmons B.A."/>
            <person name="Magnuson J.K."/>
            <person name="Mortensen U.H."/>
            <person name="Larsen T.O."/>
            <person name="Grigoriev I.V."/>
            <person name="Baker S.E."/>
            <person name="Andersen M.R."/>
            <person name="Nordberg H.P."/>
            <person name="Cantor M.N."/>
            <person name="Hua S.X."/>
        </authorList>
    </citation>
    <scope>NUCLEOTIDE SEQUENCE [LARGE SCALE GENOMIC DNA]</scope>
    <source>
        <strain evidence="4">IBT 19404</strain>
    </source>
</reference>
<dbReference type="SUPFAM" id="SSF55021">
    <property type="entry name" value="ACT-like"/>
    <property type="match status" value="1"/>
</dbReference>
<protein>
    <recommendedName>
        <fullName evidence="2">CASTOR ACT domain-containing protein</fullName>
    </recommendedName>
</protein>
<proteinExistence type="predicted"/>
<feature type="region of interest" description="Disordered" evidence="1">
    <location>
        <begin position="343"/>
        <end position="366"/>
    </location>
</feature>
<dbReference type="PANTHER" id="PTHR31131:SF6">
    <property type="entry name" value="CASTOR ACT DOMAIN-CONTAINING PROTEIN"/>
    <property type="match status" value="1"/>
</dbReference>
<feature type="domain" description="CASTOR ACT" evidence="2">
    <location>
        <begin position="103"/>
        <end position="162"/>
    </location>
</feature>
<dbReference type="InterPro" id="IPR051719">
    <property type="entry name" value="CASTOR_mTORC1"/>
</dbReference>
<gene>
    <name evidence="3" type="ORF">BDW42DRAFT_176464</name>
</gene>
<dbReference type="InterPro" id="IPR027795">
    <property type="entry name" value="CASTOR_ACT_dom"/>
</dbReference>
<dbReference type="AlphaFoldDB" id="A0A2J5HL00"/>
<dbReference type="InterPro" id="IPR045865">
    <property type="entry name" value="ACT-like_dom_sf"/>
</dbReference>
<evidence type="ECO:0000256" key="1">
    <source>
        <dbReference type="SAM" id="MobiDB-lite"/>
    </source>
</evidence>
<dbReference type="Gene3D" id="3.30.2130.10">
    <property type="entry name" value="VC0802-like"/>
    <property type="match status" value="1"/>
</dbReference>
<name>A0A2J5HL00_9EURO</name>
<accession>A0A2J5HL00</accession>
<dbReference type="Pfam" id="PF13840">
    <property type="entry name" value="ACT_7"/>
    <property type="match status" value="1"/>
</dbReference>
<keyword evidence="4" id="KW-1185">Reference proteome</keyword>
<dbReference type="Proteomes" id="UP000235023">
    <property type="component" value="Unassembled WGS sequence"/>
</dbReference>
<organism evidence="3 4">
    <name type="scientific">Aspergillus taichungensis</name>
    <dbReference type="NCBI Taxonomy" id="482145"/>
    <lineage>
        <taxon>Eukaryota</taxon>
        <taxon>Fungi</taxon>
        <taxon>Dikarya</taxon>
        <taxon>Ascomycota</taxon>
        <taxon>Pezizomycotina</taxon>
        <taxon>Eurotiomycetes</taxon>
        <taxon>Eurotiomycetidae</taxon>
        <taxon>Eurotiales</taxon>
        <taxon>Aspergillaceae</taxon>
        <taxon>Aspergillus</taxon>
        <taxon>Aspergillus subgen. Circumdati</taxon>
    </lineage>
</organism>
<evidence type="ECO:0000313" key="4">
    <source>
        <dbReference type="Proteomes" id="UP000235023"/>
    </source>
</evidence>
<dbReference type="EMBL" id="KZ559591">
    <property type="protein sequence ID" value="PLN77660.1"/>
    <property type="molecule type" value="Genomic_DNA"/>
</dbReference>
<dbReference type="GO" id="GO:0046394">
    <property type="term" value="P:carboxylic acid biosynthetic process"/>
    <property type="evidence" value="ECO:0007669"/>
    <property type="project" value="UniProtKB-ARBA"/>
</dbReference>
<dbReference type="OrthoDB" id="58529at2759"/>
<evidence type="ECO:0000259" key="2">
    <source>
        <dbReference type="Pfam" id="PF13840"/>
    </source>
</evidence>
<sequence>MDSLTLTSAQVQFMDDRLALVHIPLDLYPYFLQPILQVLFHDVSPIQDDSSHPPRPFQSAFLNLSITPVECSVMCPRQLADRYFAPLIHRFAGTASSDRLAISQDDFVAMQVYGEGLKAGQRVLDLTSPLALAGISIFFISTYFSDYIIVPLRSKQRVIDALGNRGFQFEMDTEAFVNIGQGSFSNPSPISPSSPPATPPPSSLNELQTRTFASLRKNAIVPLVDRSLRLVQCAAHHQYSCDASSISILREALTAALVVDQPRFLSLTLTAADPAASLLLEKRLLPRFASSDSDDDDDSLLLGAKEDILVPVMLDLRKLPLEATGIVCGVASRLADATHAVDHSSAVPTDSPVDAPSLSFPGGGHSMHRLQPDLDATLDAVEISFLSTARAGTILVGEHELDRAMDALDAENHSSSSEPQYSSLSYDI</sequence>